<proteinExistence type="predicted"/>
<feature type="domain" description="Glucose/Sorbosone dehydrogenase" evidence="2">
    <location>
        <begin position="48"/>
        <end position="285"/>
    </location>
</feature>
<dbReference type="InterPro" id="IPR011042">
    <property type="entry name" value="6-blade_b-propeller_TolB-like"/>
</dbReference>
<accession>A0A5C5ZLW4</accession>
<dbReference type="SUPFAM" id="SSF50952">
    <property type="entry name" value="Soluble quinoprotein glucose dehydrogenase"/>
    <property type="match status" value="1"/>
</dbReference>
<dbReference type="EMBL" id="SJPQ01000002">
    <property type="protein sequence ID" value="TWT88165.1"/>
    <property type="molecule type" value="Genomic_DNA"/>
</dbReference>
<dbReference type="AlphaFoldDB" id="A0A5C5ZLW4"/>
<dbReference type="Pfam" id="PF07995">
    <property type="entry name" value="GSDH"/>
    <property type="match status" value="1"/>
</dbReference>
<comment type="caution">
    <text evidence="3">The sequence shown here is derived from an EMBL/GenBank/DDBJ whole genome shotgun (WGS) entry which is preliminary data.</text>
</comment>
<feature type="signal peptide" evidence="1">
    <location>
        <begin position="1"/>
        <end position="24"/>
    </location>
</feature>
<protein>
    <submittedName>
        <fullName evidence="3">Quinoprotein glucose dehydrogenase B</fullName>
        <ecNumber evidence="3">1.1.5.2</ecNumber>
    </submittedName>
</protein>
<gene>
    <name evidence="3" type="primary">gdhB</name>
    <name evidence="3" type="ORF">Mal64_16420</name>
</gene>
<evidence type="ECO:0000313" key="3">
    <source>
        <dbReference type="EMBL" id="TWT88165.1"/>
    </source>
</evidence>
<organism evidence="3 4">
    <name type="scientific">Pseudobythopirellula maris</name>
    <dbReference type="NCBI Taxonomy" id="2527991"/>
    <lineage>
        <taxon>Bacteria</taxon>
        <taxon>Pseudomonadati</taxon>
        <taxon>Planctomycetota</taxon>
        <taxon>Planctomycetia</taxon>
        <taxon>Pirellulales</taxon>
        <taxon>Lacipirellulaceae</taxon>
        <taxon>Pseudobythopirellula</taxon>
    </lineage>
</organism>
<reference evidence="3 4" key="1">
    <citation type="submission" date="2019-02" db="EMBL/GenBank/DDBJ databases">
        <title>Deep-cultivation of Planctomycetes and their phenomic and genomic characterization uncovers novel biology.</title>
        <authorList>
            <person name="Wiegand S."/>
            <person name="Jogler M."/>
            <person name="Boedeker C."/>
            <person name="Pinto D."/>
            <person name="Vollmers J."/>
            <person name="Rivas-Marin E."/>
            <person name="Kohn T."/>
            <person name="Peeters S.H."/>
            <person name="Heuer A."/>
            <person name="Rast P."/>
            <person name="Oberbeckmann S."/>
            <person name="Bunk B."/>
            <person name="Jeske O."/>
            <person name="Meyerdierks A."/>
            <person name="Storesund J.E."/>
            <person name="Kallscheuer N."/>
            <person name="Luecker S."/>
            <person name="Lage O.M."/>
            <person name="Pohl T."/>
            <person name="Merkel B.J."/>
            <person name="Hornburger P."/>
            <person name="Mueller R.-W."/>
            <person name="Bruemmer F."/>
            <person name="Labrenz M."/>
            <person name="Spormann A.M."/>
            <person name="Op Den Camp H."/>
            <person name="Overmann J."/>
            <person name="Amann R."/>
            <person name="Jetten M.S.M."/>
            <person name="Mascher T."/>
            <person name="Medema M.H."/>
            <person name="Devos D.P."/>
            <person name="Kaster A.-K."/>
            <person name="Ovreas L."/>
            <person name="Rohde M."/>
            <person name="Galperin M.Y."/>
            <person name="Jogler C."/>
        </authorList>
    </citation>
    <scope>NUCLEOTIDE SEQUENCE [LARGE SCALE GENOMIC DNA]</scope>
    <source>
        <strain evidence="3 4">Mal64</strain>
    </source>
</reference>
<dbReference type="PROSITE" id="PS51257">
    <property type="entry name" value="PROKAR_LIPOPROTEIN"/>
    <property type="match status" value="1"/>
</dbReference>
<dbReference type="PANTHER" id="PTHR19328">
    <property type="entry name" value="HEDGEHOG-INTERACTING PROTEIN"/>
    <property type="match status" value="1"/>
</dbReference>
<dbReference type="EC" id="1.1.5.2" evidence="3"/>
<sequence precursor="true">MKTRRSCALLAAVGLAALACAARAEVVGLSRVASGFVSPTFVTHAPGDPDRLFVVEQRGTIRTFDRTTGQLSPQTFLDIRGLVDDAGGEQGLLGLAFHPDFQTNGHFYVNYTRDPGPGLDRTRIDRFTVVNPATDTVVSSGTRNSVLEFDQDFSNHNGGWLGFSPVDDYLYISTGDGGSGNDPNNRAQSLNQRLGKMLRVDVDGDDFPADTVENYAVPATNPFLGTSGALPEIWAYGLRNPWRNSFDRDTGDLWIGDVGQGAREEINFQAADSDGGENYGWRLREGDIQTPSVGGPEPLDYVGPVYDYVSNGAGQFGGNSTVGGYVYRGPDPEVDGTYFFGDSYPRQLWTFDPSDPDGTVQNVESLLTPNAGSVNTPVAFGEDLDGNLYIVDRDGEIFRIETDALRAGDYDGDGDVTLADYDAWVQAFGDQGSGLLADGNANGVVDAADFTVWRDQYAAPGGVGVPEPSSLLLAVVALAATRRPKRV</sequence>
<keyword evidence="1" id="KW-0732">Signal</keyword>
<dbReference type="PROSITE" id="PS00018">
    <property type="entry name" value="EF_HAND_1"/>
    <property type="match status" value="1"/>
</dbReference>
<dbReference type="GO" id="GO:0008876">
    <property type="term" value="F:quinoprotein glucose dehydrogenase activity"/>
    <property type="evidence" value="ECO:0007669"/>
    <property type="project" value="UniProtKB-EC"/>
</dbReference>
<evidence type="ECO:0000256" key="1">
    <source>
        <dbReference type="SAM" id="SignalP"/>
    </source>
</evidence>
<dbReference type="InterPro" id="IPR011041">
    <property type="entry name" value="Quinoprot_gluc/sorb_DH_b-prop"/>
</dbReference>
<dbReference type="PANTHER" id="PTHR19328:SF75">
    <property type="entry name" value="ALDOSE SUGAR DEHYDROGENASE YLII"/>
    <property type="match status" value="1"/>
</dbReference>
<evidence type="ECO:0000313" key="4">
    <source>
        <dbReference type="Proteomes" id="UP000315440"/>
    </source>
</evidence>
<keyword evidence="4" id="KW-1185">Reference proteome</keyword>
<dbReference type="Proteomes" id="UP000315440">
    <property type="component" value="Unassembled WGS sequence"/>
</dbReference>
<keyword evidence="3" id="KW-0560">Oxidoreductase</keyword>
<dbReference type="InterPro" id="IPR012938">
    <property type="entry name" value="Glc/Sorbosone_DH"/>
</dbReference>
<name>A0A5C5ZLW4_9BACT</name>
<dbReference type="RefSeq" id="WP_146398989.1">
    <property type="nucleotide sequence ID" value="NZ_SJPQ01000002.1"/>
</dbReference>
<feature type="chain" id="PRO_5022688148" evidence="1">
    <location>
        <begin position="25"/>
        <end position="487"/>
    </location>
</feature>
<evidence type="ECO:0000259" key="2">
    <source>
        <dbReference type="Pfam" id="PF07995"/>
    </source>
</evidence>
<dbReference type="Gene3D" id="2.120.10.30">
    <property type="entry name" value="TolB, C-terminal domain"/>
    <property type="match status" value="1"/>
</dbReference>
<dbReference type="InterPro" id="IPR018247">
    <property type="entry name" value="EF_Hand_1_Ca_BS"/>
</dbReference>
<dbReference type="OrthoDB" id="9770043at2"/>